<gene>
    <name evidence="1" type="ORF">TWF696_003754</name>
</gene>
<keyword evidence="2" id="KW-1185">Reference proteome</keyword>
<dbReference type="PANTHER" id="PTHR43591">
    <property type="entry name" value="METHYLTRANSFERASE"/>
    <property type="match status" value="1"/>
</dbReference>
<name>A0AAV9V785_9PEZI</name>
<dbReference type="Proteomes" id="UP001375240">
    <property type="component" value="Unassembled WGS sequence"/>
</dbReference>
<dbReference type="Gene3D" id="3.40.50.150">
    <property type="entry name" value="Vaccinia Virus protein VP39"/>
    <property type="match status" value="1"/>
</dbReference>
<dbReference type="PANTHER" id="PTHR43591:SF105">
    <property type="entry name" value="METHYLTRANSFERASE DOMAIN-CONTAINING PROTEIN-RELATED"/>
    <property type="match status" value="1"/>
</dbReference>
<dbReference type="SUPFAM" id="SSF53335">
    <property type="entry name" value="S-adenosyl-L-methionine-dependent methyltransferases"/>
    <property type="match status" value="1"/>
</dbReference>
<dbReference type="CDD" id="cd02440">
    <property type="entry name" value="AdoMet_MTases"/>
    <property type="match status" value="1"/>
</dbReference>
<evidence type="ECO:0008006" key="3">
    <source>
        <dbReference type="Google" id="ProtNLM"/>
    </source>
</evidence>
<dbReference type="InterPro" id="IPR029063">
    <property type="entry name" value="SAM-dependent_MTases_sf"/>
</dbReference>
<dbReference type="Pfam" id="PF01209">
    <property type="entry name" value="Ubie_methyltran"/>
    <property type="match status" value="1"/>
</dbReference>
<sequence length="276" mass="30393">MSDKPENPLVELASRFTGAEMYEKLTGGWPARVAQKVVEGLRSPITSESVILDNCCGSGAITTAIVKSAKEKGVTPKIHATDLSAGMISHVKELHKDVPGVQTAIMDAQELTFADNTFSHVICAFGVFFCRDYDVGYSQMYRVAAPGSITVITSWKTVGWAPVVDYMIEKIRPGQKKFVFPAPPGFEDAAWVKDRMEKTGWKDVSVREIQDYTKASDDIASALLPMLREHAEGWTDEEKQRFCGMFDEAAEACGIEKGPEGWWKINMVALEATGTK</sequence>
<evidence type="ECO:0000313" key="2">
    <source>
        <dbReference type="Proteomes" id="UP001375240"/>
    </source>
</evidence>
<organism evidence="1 2">
    <name type="scientific">Orbilia brochopaga</name>
    <dbReference type="NCBI Taxonomy" id="3140254"/>
    <lineage>
        <taxon>Eukaryota</taxon>
        <taxon>Fungi</taxon>
        <taxon>Dikarya</taxon>
        <taxon>Ascomycota</taxon>
        <taxon>Pezizomycotina</taxon>
        <taxon>Orbiliomycetes</taxon>
        <taxon>Orbiliales</taxon>
        <taxon>Orbiliaceae</taxon>
        <taxon>Orbilia</taxon>
    </lineage>
</organism>
<proteinExistence type="predicted"/>
<accession>A0AAV9V785</accession>
<reference evidence="1 2" key="1">
    <citation type="submission" date="2019-10" db="EMBL/GenBank/DDBJ databases">
        <authorList>
            <person name="Palmer J.M."/>
        </authorList>
    </citation>
    <scope>NUCLEOTIDE SEQUENCE [LARGE SCALE GENOMIC DNA]</scope>
    <source>
        <strain evidence="1 2">TWF696</strain>
    </source>
</reference>
<evidence type="ECO:0000313" key="1">
    <source>
        <dbReference type="EMBL" id="KAK6354612.1"/>
    </source>
</evidence>
<protein>
    <recommendedName>
        <fullName evidence="3">Methyltransferase domain-containing protein</fullName>
    </recommendedName>
</protein>
<dbReference type="EMBL" id="JAVHNQ010000002">
    <property type="protein sequence ID" value="KAK6354612.1"/>
    <property type="molecule type" value="Genomic_DNA"/>
</dbReference>
<dbReference type="AlphaFoldDB" id="A0AAV9V785"/>
<dbReference type="GO" id="GO:0008168">
    <property type="term" value="F:methyltransferase activity"/>
    <property type="evidence" value="ECO:0007669"/>
    <property type="project" value="TreeGrafter"/>
</dbReference>
<comment type="caution">
    <text evidence="1">The sequence shown here is derived from an EMBL/GenBank/DDBJ whole genome shotgun (WGS) entry which is preliminary data.</text>
</comment>